<name>A0A1C7NFY5_9FUNG</name>
<dbReference type="InterPro" id="IPR018170">
    <property type="entry name" value="Aldo/ket_reductase_CS"/>
</dbReference>
<dbReference type="Proteomes" id="UP000093000">
    <property type="component" value="Unassembled WGS sequence"/>
</dbReference>
<proteinExistence type="inferred from homology"/>
<dbReference type="PROSITE" id="PS00063">
    <property type="entry name" value="ALDOKETO_REDUCTASE_3"/>
    <property type="match status" value="1"/>
</dbReference>
<dbReference type="InParanoid" id="A0A1C7NFY5"/>
<sequence>MATETHLVLNRTNDKLPLVGFGCWKVSKEDAEDVIYNAIKAGYRLFDGASDYGNEVEVGRGIKKAIEEGIVDRKDLFIVTKLWNTYHNKANVRVAFEKQLNELQLDYIDLYLIHFPVPLKFVDFDKADPPGWYQPGKDVVEFEASPIHETWREMEKLVEAGLVRNIGISNFNVQSILDLLTYAKIKPAVLQVELHPYLPQERLVKWVQDQDIQIMAYSSFGPSSYIDLHDDGKKAAPLLQHDTIKAIAEKHKVSPSQVLLRWALDRGTVVIPKSSNEQRLKQNLDVFGFKLDTDDKQRLASLQNNQRLNDPILYGFGIPLFE</sequence>
<keyword evidence="8" id="KW-1185">Reference proteome</keyword>
<accession>A0A1C7NFY5</accession>
<dbReference type="OrthoDB" id="416253at2759"/>
<dbReference type="PRINTS" id="PR00069">
    <property type="entry name" value="ALDKETRDTASE"/>
</dbReference>
<gene>
    <name evidence="7" type="primary">tdh_0</name>
    <name evidence="7" type="ORF">A0J61_03889</name>
</gene>
<dbReference type="InterPro" id="IPR036812">
    <property type="entry name" value="NAD(P)_OxRdtase_dom_sf"/>
</dbReference>
<dbReference type="InterPro" id="IPR020471">
    <property type="entry name" value="AKR"/>
</dbReference>
<evidence type="ECO:0000256" key="1">
    <source>
        <dbReference type="ARBA" id="ARBA00007905"/>
    </source>
</evidence>
<reference evidence="7 8" key="1">
    <citation type="submission" date="2016-03" db="EMBL/GenBank/DDBJ databases">
        <title>Choanephora cucurbitarum.</title>
        <authorList>
            <person name="Min B."/>
            <person name="Park H."/>
            <person name="Park J.-H."/>
            <person name="Shin H.-D."/>
            <person name="Choi I.-G."/>
        </authorList>
    </citation>
    <scope>NUCLEOTIDE SEQUENCE [LARGE SCALE GENOMIC DNA]</scope>
    <source>
        <strain evidence="7 8">KUS-F28377</strain>
    </source>
</reference>
<dbReference type="FunFam" id="3.20.20.100:FF:000007">
    <property type="entry name" value="NAD(P)H-dependent D-xylose reductase xyl1"/>
    <property type="match status" value="1"/>
</dbReference>
<keyword evidence="2" id="KW-0560">Oxidoreductase</keyword>
<feature type="site" description="Lowers pKa of active site Tyr" evidence="5">
    <location>
        <position position="81"/>
    </location>
</feature>
<dbReference type="EMBL" id="LUGH01000178">
    <property type="protein sequence ID" value="OBZ88061.1"/>
    <property type="molecule type" value="Genomic_DNA"/>
</dbReference>
<feature type="binding site" evidence="4">
    <location>
        <position position="114"/>
    </location>
    <ligand>
        <name>substrate</name>
    </ligand>
</feature>
<dbReference type="PANTHER" id="PTHR11732">
    <property type="entry name" value="ALDO/KETO REDUCTASE"/>
    <property type="match status" value="1"/>
</dbReference>
<protein>
    <submittedName>
        <fullName evidence="7">4-dihydromethyl-trisporate dehydrogenase</fullName>
    </submittedName>
</protein>
<evidence type="ECO:0000256" key="4">
    <source>
        <dbReference type="PIRSR" id="PIRSR000097-2"/>
    </source>
</evidence>
<comment type="caution">
    <text evidence="7">The sequence shown here is derived from an EMBL/GenBank/DDBJ whole genome shotgun (WGS) entry which is preliminary data.</text>
</comment>
<dbReference type="SUPFAM" id="SSF51430">
    <property type="entry name" value="NAD(P)-linked oxidoreductase"/>
    <property type="match status" value="1"/>
</dbReference>
<dbReference type="InterPro" id="IPR023210">
    <property type="entry name" value="NADP_OxRdtase_dom"/>
</dbReference>
<dbReference type="Pfam" id="PF00248">
    <property type="entry name" value="Aldo_ket_red"/>
    <property type="match status" value="1"/>
</dbReference>
<evidence type="ECO:0000313" key="8">
    <source>
        <dbReference type="Proteomes" id="UP000093000"/>
    </source>
</evidence>
<dbReference type="Gene3D" id="3.20.20.100">
    <property type="entry name" value="NADP-dependent oxidoreductase domain"/>
    <property type="match status" value="1"/>
</dbReference>
<dbReference type="AlphaFoldDB" id="A0A1C7NFY5"/>
<evidence type="ECO:0000256" key="2">
    <source>
        <dbReference type="ARBA" id="ARBA00023002"/>
    </source>
</evidence>
<comment type="similarity">
    <text evidence="1">Belongs to the aldo/keto reductase family.</text>
</comment>
<dbReference type="PROSITE" id="PS00062">
    <property type="entry name" value="ALDOKETO_REDUCTASE_2"/>
    <property type="match status" value="1"/>
</dbReference>
<dbReference type="STRING" id="101091.A0A1C7NFY5"/>
<evidence type="ECO:0000256" key="5">
    <source>
        <dbReference type="PIRSR" id="PIRSR000097-3"/>
    </source>
</evidence>
<evidence type="ECO:0000313" key="7">
    <source>
        <dbReference type="EMBL" id="OBZ88061.1"/>
    </source>
</evidence>
<evidence type="ECO:0000256" key="3">
    <source>
        <dbReference type="PIRSR" id="PIRSR000097-1"/>
    </source>
</evidence>
<organism evidence="7 8">
    <name type="scientific">Choanephora cucurbitarum</name>
    <dbReference type="NCBI Taxonomy" id="101091"/>
    <lineage>
        <taxon>Eukaryota</taxon>
        <taxon>Fungi</taxon>
        <taxon>Fungi incertae sedis</taxon>
        <taxon>Mucoromycota</taxon>
        <taxon>Mucoromycotina</taxon>
        <taxon>Mucoromycetes</taxon>
        <taxon>Mucorales</taxon>
        <taxon>Mucorineae</taxon>
        <taxon>Choanephoraceae</taxon>
        <taxon>Choanephoroideae</taxon>
        <taxon>Choanephora</taxon>
    </lineage>
</organism>
<feature type="domain" description="NADP-dependent oxidoreductase" evidence="6">
    <location>
        <begin position="22"/>
        <end position="302"/>
    </location>
</feature>
<feature type="active site" description="Proton donor" evidence="3">
    <location>
        <position position="52"/>
    </location>
</feature>
<evidence type="ECO:0000259" key="6">
    <source>
        <dbReference type="Pfam" id="PF00248"/>
    </source>
</evidence>
<dbReference type="PIRSF" id="PIRSF000097">
    <property type="entry name" value="AKR"/>
    <property type="match status" value="1"/>
</dbReference>
<dbReference type="GO" id="GO:0016491">
    <property type="term" value="F:oxidoreductase activity"/>
    <property type="evidence" value="ECO:0007669"/>
    <property type="project" value="UniProtKB-KW"/>
</dbReference>
<dbReference type="PROSITE" id="PS00798">
    <property type="entry name" value="ALDOKETO_REDUCTASE_1"/>
    <property type="match status" value="1"/>
</dbReference>